<dbReference type="InParanoid" id="A0A067MVN9"/>
<feature type="region of interest" description="Disordered" evidence="1">
    <location>
        <begin position="1"/>
        <end position="30"/>
    </location>
</feature>
<keyword evidence="3" id="KW-1185">Reference proteome</keyword>
<evidence type="ECO:0000313" key="3">
    <source>
        <dbReference type="Proteomes" id="UP000027195"/>
    </source>
</evidence>
<sequence length="232" mass="25025">MTITTDPPSRRVSPLHLHGGGRATPAPSSGDCDRAIAVAISKRALPTTYLTLHSSSTPAPAPSLLVDGSGYATRSINRIDDRFHSRLARVSLTSHYPIIPSRFHSPKYSGYPTHSPLLYTCNGLCHSVGVLPNCNLSSVPVSCARCAQAYTYSIFSVFARALFVLMPRFLLESSFSRLTSAGESALNSYLTSRAKDNSLRSFALLPLPSVTMSDDVLTTSSHHYASPHAYPV</sequence>
<evidence type="ECO:0000256" key="1">
    <source>
        <dbReference type="SAM" id="MobiDB-lite"/>
    </source>
</evidence>
<protein>
    <submittedName>
        <fullName evidence="2">Uncharacterized protein</fullName>
    </submittedName>
</protein>
<evidence type="ECO:0000313" key="2">
    <source>
        <dbReference type="EMBL" id="KDQ15927.1"/>
    </source>
</evidence>
<organism evidence="2 3">
    <name type="scientific">Botryobasidium botryosum (strain FD-172 SS1)</name>
    <dbReference type="NCBI Taxonomy" id="930990"/>
    <lineage>
        <taxon>Eukaryota</taxon>
        <taxon>Fungi</taxon>
        <taxon>Dikarya</taxon>
        <taxon>Basidiomycota</taxon>
        <taxon>Agaricomycotina</taxon>
        <taxon>Agaricomycetes</taxon>
        <taxon>Cantharellales</taxon>
        <taxon>Botryobasidiaceae</taxon>
        <taxon>Botryobasidium</taxon>
    </lineage>
</organism>
<reference evidence="3" key="1">
    <citation type="journal article" date="2014" name="Proc. Natl. Acad. Sci. U.S.A.">
        <title>Extensive sampling of basidiomycete genomes demonstrates inadequacy of the white-rot/brown-rot paradigm for wood decay fungi.</title>
        <authorList>
            <person name="Riley R."/>
            <person name="Salamov A.A."/>
            <person name="Brown D.W."/>
            <person name="Nagy L.G."/>
            <person name="Floudas D."/>
            <person name="Held B.W."/>
            <person name="Levasseur A."/>
            <person name="Lombard V."/>
            <person name="Morin E."/>
            <person name="Otillar R."/>
            <person name="Lindquist E.A."/>
            <person name="Sun H."/>
            <person name="LaButti K.M."/>
            <person name="Schmutz J."/>
            <person name="Jabbour D."/>
            <person name="Luo H."/>
            <person name="Baker S.E."/>
            <person name="Pisabarro A.G."/>
            <person name="Walton J.D."/>
            <person name="Blanchette R.A."/>
            <person name="Henrissat B."/>
            <person name="Martin F."/>
            <person name="Cullen D."/>
            <person name="Hibbett D.S."/>
            <person name="Grigoriev I.V."/>
        </authorList>
    </citation>
    <scope>NUCLEOTIDE SEQUENCE [LARGE SCALE GENOMIC DNA]</scope>
    <source>
        <strain evidence="3">FD-172 SS1</strain>
    </source>
</reference>
<name>A0A067MVN9_BOTB1</name>
<dbReference type="EMBL" id="KL198030">
    <property type="protein sequence ID" value="KDQ15927.1"/>
    <property type="molecule type" value="Genomic_DNA"/>
</dbReference>
<dbReference type="HOGENOM" id="CLU_1194722_0_0_1"/>
<accession>A0A067MVN9</accession>
<proteinExistence type="predicted"/>
<gene>
    <name evidence="2" type="ORF">BOTBODRAFT_276582</name>
</gene>
<dbReference type="Proteomes" id="UP000027195">
    <property type="component" value="Unassembled WGS sequence"/>
</dbReference>
<dbReference type="AlphaFoldDB" id="A0A067MVN9"/>